<organism evidence="1 2">
    <name type="scientific">Castanea mollissima</name>
    <name type="common">Chinese chestnut</name>
    <dbReference type="NCBI Taxonomy" id="60419"/>
    <lineage>
        <taxon>Eukaryota</taxon>
        <taxon>Viridiplantae</taxon>
        <taxon>Streptophyta</taxon>
        <taxon>Embryophyta</taxon>
        <taxon>Tracheophyta</taxon>
        <taxon>Spermatophyta</taxon>
        <taxon>Magnoliopsida</taxon>
        <taxon>eudicotyledons</taxon>
        <taxon>Gunneridae</taxon>
        <taxon>Pentapetalae</taxon>
        <taxon>rosids</taxon>
        <taxon>fabids</taxon>
        <taxon>Fagales</taxon>
        <taxon>Fagaceae</taxon>
        <taxon>Castanea</taxon>
    </lineage>
</organism>
<name>A0A8J4RE34_9ROSI</name>
<accession>A0A8J4RE34</accession>
<sequence>MSKRFDEAGLFVNAEVVLPSTIGWRTQRYLVLFLLVLCDCDFVRGGDFRVAEKSKIRIPRKSKWYYTKNYRSRFHRCWSLLTASGLNTKNFDPTSSRPCEIFTLFSIWRALQVHQLMYWKILW</sequence>
<reference evidence="1" key="1">
    <citation type="submission" date="2020-03" db="EMBL/GenBank/DDBJ databases">
        <title>Castanea mollissima Vanexum genome sequencing.</title>
        <authorList>
            <person name="Staton M."/>
        </authorList>
    </citation>
    <scope>NUCLEOTIDE SEQUENCE</scope>
    <source>
        <tissue evidence="1">Leaf</tissue>
    </source>
</reference>
<evidence type="ECO:0000313" key="1">
    <source>
        <dbReference type="EMBL" id="KAF3962674.1"/>
    </source>
</evidence>
<comment type="caution">
    <text evidence="1">The sequence shown here is derived from an EMBL/GenBank/DDBJ whole genome shotgun (WGS) entry which is preliminary data.</text>
</comment>
<evidence type="ECO:0000313" key="2">
    <source>
        <dbReference type="Proteomes" id="UP000737018"/>
    </source>
</evidence>
<gene>
    <name evidence="1" type="ORF">CMV_012836</name>
</gene>
<dbReference type="Proteomes" id="UP000737018">
    <property type="component" value="Unassembled WGS sequence"/>
</dbReference>
<dbReference type="AlphaFoldDB" id="A0A8J4RE34"/>
<dbReference type="EMBL" id="JRKL02001677">
    <property type="protein sequence ID" value="KAF3962674.1"/>
    <property type="molecule type" value="Genomic_DNA"/>
</dbReference>
<keyword evidence="2" id="KW-1185">Reference proteome</keyword>
<protein>
    <submittedName>
        <fullName evidence="1">Uncharacterized protein</fullName>
    </submittedName>
</protein>
<proteinExistence type="predicted"/>